<reference evidence="1 2" key="1">
    <citation type="journal article" date="2024" name="Plant J.">
        <title>Genome sequences and population genomics reveal climatic adaptation and genomic divergence between two closely related sweetgum species.</title>
        <authorList>
            <person name="Xu W.Q."/>
            <person name="Ren C.Q."/>
            <person name="Zhang X.Y."/>
            <person name="Comes H.P."/>
            <person name="Liu X.H."/>
            <person name="Li Y.G."/>
            <person name="Kettle C.J."/>
            <person name="Jalonen R."/>
            <person name="Gaisberger H."/>
            <person name="Ma Y.Z."/>
            <person name="Qiu Y.X."/>
        </authorList>
    </citation>
    <scope>NUCLEOTIDE SEQUENCE [LARGE SCALE GENOMIC DNA]</scope>
    <source>
        <strain evidence="1">Hangzhou</strain>
    </source>
</reference>
<keyword evidence="2" id="KW-1185">Reference proteome</keyword>
<dbReference type="Proteomes" id="UP001415857">
    <property type="component" value="Unassembled WGS sequence"/>
</dbReference>
<name>A0AAP0RTK7_LIQFO</name>
<protein>
    <submittedName>
        <fullName evidence="1">Uncharacterized protein</fullName>
    </submittedName>
</protein>
<comment type="caution">
    <text evidence="1">The sequence shown here is derived from an EMBL/GenBank/DDBJ whole genome shotgun (WGS) entry which is preliminary data.</text>
</comment>
<sequence>MPSTSPFLSLQINQTHNIPIGNTTLPGFYQGVSKKAHRNVSVETGGVNWEAAASGRVSNGTVIFRVDLVTAVRSKILGSIKSKRHKMKVGANVGVNDHGTTVDNKAIKLKSGPPKYGCYRALLGMLPIFYVFLLNY</sequence>
<dbReference type="AlphaFoldDB" id="A0AAP0RTK7"/>
<organism evidence="1 2">
    <name type="scientific">Liquidambar formosana</name>
    <name type="common">Formosan gum</name>
    <dbReference type="NCBI Taxonomy" id="63359"/>
    <lineage>
        <taxon>Eukaryota</taxon>
        <taxon>Viridiplantae</taxon>
        <taxon>Streptophyta</taxon>
        <taxon>Embryophyta</taxon>
        <taxon>Tracheophyta</taxon>
        <taxon>Spermatophyta</taxon>
        <taxon>Magnoliopsida</taxon>
        <taxon>eudicotyledons</taxon>
        <taxon>Gunneridae</taxon>
        <taxon>Pentapetalae</taxon>
        <taxon>Saxifragales</taxon>
        <taxon>Altingiaceae</taxon>
        <taxon>Liquidambar</taxon>
    </lineage>
</organism>
<accession>A0AAP0RTK7</accession>
<evidence type="ECO:0000313" key="1">
    <source>
        <dbReference type="EMBL" id="KAK9284406.1"/>
    </source>
</evidence>
<dbReference type="EMBL" id="JBBPBK010000005">
    <property type="protein sequence ID" value="KAK9284406.1"/>
    <property type="molecule type" value="Genomic_DNA"/>
</dbReference>
<gene>
    <name evidence="1" type="ORF">L1049_023577</name>
</gene>
<evidence type="ECO:0000313" key="2">
    <source>
        <dbReference type="Proteomes" id="UP001415857"/>
    </source>
</evidence>
<proteinExistence type="predicted"/>